<gene>
    <name evidence="7 11" type="primary">flgK</name>
    <name evidence="11" type="ORF">GND95_05525</name>
</gene>
<sequence>MSSMASLSRAVSGLRTSQMGLNVTGHNLTNVKTPGYVRQQVLQHETFYTTIGRNGNNNPFSIGSGVDITEIRQIRDSFLDRNYRTEIGGYQFYNVKQSVISEVESILGEINGESLSEVMTNFWRQTNKLATAPDGLEERQAFIQSASVFIDKVNHIAKQLNEYQFDLNTQVKDTVDTINSLAVKIRDLNEEIAKYEINGDHANDLRDQRNLLLDELAGLIDIQYSEDATGRVHVKAEGHTLVYGQFVNKMQLVQTQAKSPFVKPVWEDTGEDVIKMNTQITTGAQNDLGKLKGLLLARGEAAANYKTKDEEITLNDNKSIEDEGNYYLIPKIQKEFDTLIHSIVTTINNILAPYNEATLEKDPAAPMGQDFAKTQHTELFSRKNVERYDASGKYIEEDPSDPDTLYSAGNLVINPALLNDGGYNLLPLSQSGYAGDDSVVQKILSAWDEERTQIGNHHKLNFQDYYAEFVTRIGIEGNEAAQRTQDKQTVVNYVDNQRSSMSGVSLDEEMSNLLKYQHAYNASARVVNVLDSMIDTIVNRMGVVGR</sequence>
<dbReference type="PANTHER" id="PTHR30033:SF1">
    <property type="entry name" value="FLAGELLAR HOOK-ASSOCIATED PROTEIN 1"/>
    <property type="match status" value="1"/>
</dbReference>
<dbReference type="InterPro" id="IPR010930">
    <property type="entry name" value="Flg_bb/hook_C_dom"/>
</dbReference>
<accession>A0A7C8LIN5</accession>
<dbReference type="EMBL" id="WSLF01000003">
    <property type="protein sequence ID" value="KAE9635606.1"/>
    <property type="molecule type" value="Genomic_DNA"/>
</dbReference>
<dbReference type="RefSeq" id="WP_158739853.1">
    <property type="nucleotide sequence ID" value="NZ_JAFBEP010000001.1"/>
</dbReference>
<dbReference type="GO" id="GO:0005576">
    <property type="term" value="C:extracellular region"/>
    <property type="evidence" value="ECO:0007669"/>
    <property type="project" value="UniProtKB-SubCell"/>
</dbReference>
<dbReference type="Pfam" id="PF22638">
    <property type="entry name" value="FlgK_D1"/>
    <property type="match status" value="1"/>
</dbReference>
<keyword evidence="11" id="KW-0966">Cell projection</keyword>
<name>A0A7C8LIN5_9FIRM</name>
<comment type="caution">
    <text evidence="11">The sequence shown here is derived from an EMBL/GenBank/DDBJ whole genome shotgun (WGS) entry which is preliminary data.</text>
</comment>
<dbReference type="AlphaFoldDB" id="A0A7C8LIN5"/>
<keyword evidence="6 7" id="KW-0975">Bacterial flagellum</keyword>
<organism evidence="11 12">
    <name type="scientific">Defluviitalea raffinosedens</name>
    <dbReference type="NCBI Taxonomy" id="1450156"/>
    <lineage>
        <taxon>Bacteria</taxon>
        <taxon>Bacillati</taxon>
        <taxon>Bacillota</taxon>
        <taxon>Clostridia</taxon>
        <taxon>Lachnospirales</taxon>
        <taxon>Defluviitaleaceae</taxon>
        <taxon>Defluviitalea</taxon>
    </lineage>
</organism>
<dbReference type="NCBIfam" id="TIGR02492">
    <property type="entry name" value="flgK_ends"/>
    <property type="match status" value="1"/>
</dbReference>
<feature type="domain" description="Flagellar hook-associated protein FlgK helical" evidence="10">
    <location>
        <begin position="101"/>
        <end position="349"/>
    </location>
</feature>
<evidence type="ECO:0000313" key="11">
    <source>
        <dbReference type="EMBL" id="KAE9635606.1"/>
    </source>
</evidence>
<evidence type="ECO:0000256" key="3">
    <source>
        <dbReference type="ARBA" id="ARBA00009677"/>
    </source>
</evidence>
<keyword evidence="11" id="KW-0282">Flagellum</keyword>
<keyword evidence="12" id="KW-1185">Reference proteome</keyword>
<dbReference type="PRINTS" id="PR01005">
    <property type="entry name" value="FLGHOOKAP1"/>
</dbReference>
<keyword evidence="5 7" id="KW-0964">Secreted</keyword>
<dbReference type="OrthoDB" id="9802553at2"/>
<dbReference type="Proteomes" id="UP000483018">
    <property type="component" value="Unassembled WGS sequence"/>
</dbReference>
<dbReference type="GO" id="GO:0044780">
    <property type="term" value="P:bacterial-type flagellum assembly"/>
    <property type="evidence" value="ECO:0007669"/>
    <property type="project" value="InterPro"/>
</dbReference>
<comment type="similarity">
    <text evidence="3 7">Belongs to the flagella basal body rod proteins family.</text>
</comment>
<evidence type="ECO:0000256" key="6">
    <source>
        <dbReference type="ARBA" id="ARBA00023143"/>
    </source>
</evidence>
<evidence type="ECO:0000256" key="8">
    <source>
        <dbReference type="SAM" id="Coils"/>
    </source>
</evidence>
<feature type="coiled-coil region" evidence="8">
    <location>
        <begin position="178"/>
        <end position="205"/>
    </location>
</feature>
<reference evidence="11 12" key="1">
    <citation type="submission" date="2019-12" db="EMBL/GenBank/DDBJ databases">
        <title>Defluviitalea raffinosedens, isolated from a biogas fermenter, genome sequencing and characterization.</title>
        <authorList>
            <person name="Rettenmaier R."/>
            <person name="Schneider M."/>
            <person name="Neuhaus K."/>
            <person name="Liebl W."/>
            <person name="Zverlov V."/>
        </authorList>
    </citation>
    <scope>NUCLEOTIDE SEQUENCE [LARGE SCALE GENOMIC DNA]</scope>
    <source>
        <strain evidence="11 12">249c-K6</strain>
    </source>
</reference>
<evidence type="ECO:0000259" key="10">
    <source>
        <dbReference type="Pfam" id="PF22638"/>
    </source>
</evidence>
<dbReference type="InterPro" id="IPR053927">
    <property type="entry name" value="FlgK_helical"/>
</dbReference>
<comment type="subcellular location">
    <subcellularLocation>
        <location evidence="1 7">Bacterial flagellum</location>
    </subcellularLocation>
    <subcellularLocation>
        <location evidence="2 7">Secreted</location>
    </subcellularLocation>
</comment>
<evidence type="ECO:0000256" key="5">
    <source>
        <dbReference type="ARBA" id="ARBA00022525"/>
    </source>
</evidence>
<dbReference type="PANTHER" id="PTHR30033">
    <property type="entry name" value="FLAGELLAR HOOK-ASSOCIATED PROTEIN 1"/>
    <property type="match status" value="1"/>
</dbReference>
<evidence type="ECO:0000256" key="7">
    <source>
        <dbReference type="RuleBase" id="RU362065"/>
    </source>
</evidence>
<dbReference type="GO" id="GO:0009424">
    <property type="term" value="C:bacterial-type flagellum hook"/>
    <property type="evidence" value="ECO:0007669"/>
    <property type="project" value="UniProtKB-UniRule"/>
</dbReference>
<dbReference type="GO" id="GO:0005198">
    <property type="term" value="F:structural molecule activity"/>
    <property type="evidence" value="ECO:0007669"/>
    <property type="project" value="UniProtKB-UniRule"/>
</dbReference>
<evidence type="ECO:0000256" key="2">
    <source>
        <dbReference type="ARBA" id="ARBA00004613"/>
    </source>
</evidence>
<evidence type="ECO:0000259" key="9">
    <source>
        <dbReference type="Pfam" id="PF06429"/>
    </source>
</evidence>
<feature type="domain" description="Flagellar basal-body/hook protein C-terminal" evidence="9">
    <location>
        <begin position="499"/>
        <end position="539"/>
    </location>
</feature>
<keyword evidence="8" id="KW-0175">Coiled coil</keyword>
<dbReference type="SUPFAM" id="SSF64518">
    <property type="entry name" value="Phase 1 flagellin"/>
    <property type="match status" value="1"/>
</dbReference>
<evidence type="ECO:0000256" key="1">
    <source>
        <dbReference type="ARBA" id="ARBA00004365"/>
    </source>
</evidence>
<proteinExistence type="inferred from homology"/>
<evidence type="ECO:0000313" key="12">
    <source>
        <dbReference type="Proteomes" id="UP000483018"/>
    </source>
</evidence>
<dbReference type="Pfam" id="PF06429">
    <property type="entry name" value="Flg_bbr_C"/>
    <property type="match status" value="1"/>
</dbReference>
<keyword evidence="11" id="KW-0969">Cilium</keyword>
<dbReference type="InterPro" id="IPR002371">
    <property type="entry name" value="FlgK"/>
</dbReference>
<evidence type="ECO:0000256" key="4">
    <source>
        <dbReference type="ARBA" id="ARBA00016244"/>
    </source>
</evidence>
<protein>
    <recommendedName>
        <fullName evidence="4 7">Flagellar hook-associated protein 1</fullName>
        <shortName evidence="7">HAP1</shortName>
    </recommendedName>
</protein>